<sequence length="359" mass="37376">MKLFSSTSSRLCAALALVFTIVAAPAASAGGATYKRHNLVSDGFVPADHVDPHLVNTWGIAFNPSGAVWVANNGSGTSTLYDGDGNVLSLVVQIPGPTTDGGGNPTGVVYNGSGDFVVSKGAVSGPSRFIFATEDGVIAAWAPNVDATHAVRVRTAGSAIYKGLAISAGGNGGQIYATDFFNAKVDVYDSHFALVALPPGAFRDPGIPHGFAPFGIQNIHGDIYVTYAKQDAGRHDDVQGPGLGFVDAYTPNGRLLRRIASRGALNAPWGMAMAPAGFGLFGNTLLVGNFGDGRINAYDPIFNIPLGSLRDASYRPVRIEGLWGIAFGNGYLHQSVDSLYFTAGPADEEHGVYGRLDAQ</sequence>
<comment type="caution">
    <text evidence="2">The sequence shown here is derived from an EMBL/GenBank/DDBJ whole genome shotgun (WGS) entry which is preliminary data.</text>
</comment>
<dbReference type="InterPro" id="IPR011042">
    <property type="entry name" value="6-blade_b-propeller_TolB-like"/>
</dbReference>
<dbReference type="NCBIfam" id="TIGR03118">
    <property type="entry name" value="PEPCTERM_chp_1"/>
    <property type="match status" value="1"/>
</dbReference>
<protein>
    <submittedName>
        <fullName evidence="2">TIGR03118 family protein</fullName>
    </submittedName>
</protein>
<dbReference type="RefSeq" id="WP_377317404.1">
    <property type="nucleotide sequence ID" value="NZ_JBHSNF010000001.1"/>
</dbReference>
<dbReference type="Proteomes" id="UP001596114">
    <property type="component" value="Unassembled WGS sequence"/>
</dbReference>
<feature type="chain" id="PRO_5047343205" evidence="1">
    <location>
        <begin position="30"/>
        <end position="359"/>
    </location>
</feature>
<organism evidence="2 3">
    <name type="scientific">Rhodanobacter ginsengisoli</name>
    <dbReference type="NCBI Taxonomy" id="418646"/>
    <lineage>
        <taxon>Bacteria</taxon>
        <taxon>Pseudomonadati</taxon>
        <taxon>Pseudomonadota</taxon>
        <taxon>Gammaproteobacteria</taxon>
        <taxon>Lysobacterales</taxon>
        <taxon>Rhodanobacteraceae</taxon>
        <taxon>Rhodanobacter</taxon>
    </lineage>
</organism>
<dbReference type="Gene3D" id="2.120.10.30">
    <property type="entry name" value="TolB, C-terminal domain"/>
    <property type="match status" value="1"/>
</dbReference>
<evidence type="ECO:0000313" key="2">
    <source>
        <dbReference type="EMBL" id="MFC5524845.1"/>
    </source>
</evidence>
<dbReference type="SUPFAM" id="SSF101898">
    <property type="entry name" value="NHL repeat"/>
    <property type="match status" value="1"/>
</dbReference>
<reference evidence="3" key="1">
    <citation type="journal article" date="2019" name="Int. J. Syst. Evol. Microbiol.">
        <title>The Global Catalogue of Microorganisms (GCM) 10K type strain sequencing project: providing services to taxonomists for standard genome sequencing and annotation.</title>
        <authorList>
            <consortium name="The Broad Institute Genomics Platform"/>
            <consortium name="The Broad Institute Genome Sequencing Center for Infectious Disease"/>
            <person name="Wu L."/>
            <person name="Ma J."/>
        </authorList>
    </citation>
    <scope>NUCLEOTIDE SEQUENCE [LARGE SCALE GENOMIC DNA]</scope>
    <source>
        <strain evidence="3">CGMCC 1.16619</strain>
    </source>
</reference>
<evidence type="ECO:0000313" key="3">
    <source>
        <dbReference type="Proteomes" id="UP001596114"/>
    </source>
</evidence>
<keyword evidence="3" id="KW-1185">Reference proteome</keyword>
<keyword evidence="1" id="KW-0732">Signal</keyword>
<evidence type="ECO:0000256" key="1">
    <source>
        <dbReference type="SAM" id="SignalP"/>
    </source>
</evidence>
<proteinExistence type="predicted"/>
<name>A0ABW0QKI1_9GAMM</name>
<accession>A0ABW0QKI1</accession>
<feature type="signal peptide" evidence="1">
    <location>
        <begin position="1"/>
        <end position="29"/>
    </location>
</feature>
<gene>
    <name evidence="2" type="ORF">ACFPPA_03725</name>
</gene>
<dbReference type="InterPro" id="IPR017549">
    <property type="entry name" value="APMV_L690"/>
</dbReference>
<dbReference type="EMBL" id="JBHSNF010000001">
    <property type="protein sequence ID" value="MFC5524845.1"/>
    <property type="molecule type" value="Genomic_DNA"/>
</dbReference>